<evidence type="ECO:0000259" key="8">
    <source>
        <dbReference type="PROSITE" id="PS51371"/>
    </source>
</evidence>
<keyword evidence="11" id="KW-1185">Reference proteome</keyword>
<keyword evidence="5" id="KW-0479">Metal-binding</keyword>
<feature type="site" description="Catalytically relevant" evidence="6">
    <location>
        <position position="105"/>
    </location>
</feature>
<dbReference type="CDD" id="cd04604">
    <property type="entry name" value="CBS_pair_SIS_assoc"/>
    <property type="match status" value="1"/>
</dbReference>
<evidence type="ECO:0000256" key="1">
    <source>
        <dbReference type="ARBA" id="ARBA00008165"/>
    </source>
</evidence>
<proteinExistence type="inferred from homology"/>
<evidence type="ECO:0000256" key="7">
    <source>
        <dbReference type="PROSITE-ProRule" id="PRU00703"/>
    </source>
</evidence>
<sequence length="323" mass="34556">MNYLQHAREVLDIEIAGLEKVKNEIGEGFEQAVEAIMATVDNGGKVVVTGVGKNLHIGNKIAATFTSTGTPSVLMHPIEAMHGDFGILGDRDILLAMSYSGASDELIALLQPVKRKGVKIIAMTSDPDSPLAQHSDIIVSIKVEQEACPFNMAPTTSTTATLALGDAMAMVLLHARGFQIEDYAKLHPGGAIGRTLLLHVDDVMRTGARCATVRTGLPVRDALLAMTGAKSGCVAVVNEDNTLAGIMTDGDLRRHLITSPNLVELSVEEVMTPNPITLTKDVLALEILNIYEKHNIDDLIVVDADNRVIGAVDIQDMPKLKIL</sequence>
<dbReference type="InterPro" id="IPR046342">
    <property type="entry name" value="CBS_dom_sf"/>
</dbReference>
<evidence type="ECO:0000256" key="5">
    <source>
        <dbReference type="PIRSR" id="PIRSR004692-2"/>
    </source>
</evidence>
<dbReference type="InterPro" id="IPR001347">
    <property type="entry name" value="SIS_dom"/>
</dbReference>
<comment type="similarity">
    <text evidence="1 4">Belongs to the SIS family. GutQ/KpsF subfamily.</text>
</comment>
<keyword evidence="10" id="KW-0413">Isomerase</keyword>
<dbReference type="GO" id="GO:0005975">
    <property type="term" value="P:carbohydrate metabolic process"/>
    <property type="evidence" value="ECO:0007669"/>
    <property type="project" value="InterPro"/>
</dbReference>
<name>A0A6C2UJG2_9BACT</name>
<dbReference type="InterPro" id="IPR035474">
    <property type="entry name" value="SIS_Kpsf"/>
</dbReference>
<dbReference type="AlphaFoldDB" id="A0A6C2UJG2"/>
<evidence type="ECO:0000313" key="10">
    <source>
        <dbReference type="EMBL" id="VGO20238.1"/>
    </source>
</evidence>
<dbReference type="Gene3D" id="3.40.50.10490">
    <property type="entry name" value="Glucose-6-phosphate isomerase like protein, domain 1"/>
    <property type="match status" value="1"/>
</dbReference>
<feature type="site" description="Catalytically relevant" evidence="6">
    <location>
        <position position="146"/>
    </location>
</feature>
<gene>
    <name evidence="10" type="primary">kdsD</name>
    <name evidence="10" type="ORF">SCARR_02299</name>
</gene>
<keyword evidence="5" id="KW-0862">Zinc</keyword>
<dbReference type="InterPro" id="IPR004800">
    <property type="entry name" value="KdsD/KpsF-type"/>
</dbReference>
<dbReference type="NCBIfam" id="TIGR00393">
    <property type="entry name" value="kpsF"/>
    <property type="match status" value="1"/>
</dbReference>
<dbReference type="PIRSF" id="PIRSF004692">
    <property type="entry name" value="KdsD_KpsF"/>
    <property type="match status" value="1"/>
</dbReference>
<evidence type="ECO:0000256" key="3">
    <source>
        <dbReference type="ARBA" id="ARBA00023122"/>
    </source>
</evidence>
<organism evidence="10 11">
    <name type="scientific">Pontiella sulfatireligans</name>
    <dbReference type="NCBI Taxonomy" id="2750658"/>
    <lineage>
        <taxon>Bacteria</taxon>
        <taxon>Pseudomonadati</taxon>
        <taxon>Kiritimatiellota</taxon>
        <taxon>Kiritimatiellia</taxon>
        <taxon>Kiritimatiellales</taxon>
        <taxon>Pontiellaceae</taxon>
        <taxon>Pontiella</taxon>
    </lineage>
</organism>
<dbReference type="InterPro" id="IPR050986">
    <property type="entry name" value="GutQ/KpsF_isomerases"/>
</dbReference>
<feature type="domain" description="SIS" evidence="9">
    <location>
        <begin position="36"/>
        <end position="178"/>
    </location>
</feature>
<keyword evidence="3 7" id="KW-0129">CBS domain</keyword>
<reference evidence="10 11" key="1">
    <citation type="submission" date="2019-04" db="EMBL/GenBank/DDBJ databases">
        <authorList>
            <person name="Van Vliet M D."/>
        </authorList>
    </citation>
    <scope>NUCLEOTIDE SEQUENCE [LARGE SCALE GENOMIC DNA]</scope>
    <source>
        <strain evidence="10 11">F21</strain>
    </source>
</reference>
<dbReference type="GO" id="GO:1901135">
    <property type="term" value="P:carbohydrate derivative metabolic process"/>
    <property type="evidence" value="ECO:0007669"/>
    <property type="project" value="InterPro"/>
</dbReference>
<feature type="domain" description="CBS" evidence="8">
    <location>
        <begin position="204"/>
        <end position="265"/>
    </location>
</feature>
<evidence type="ECO:0000256" key="6">
    <source>
        <dbReference type="PIRSR" id="PIRSR004692-3"/>
    </source>
</evidence>
<feature type="domain" description="CBS" evidence="8">
    <location>
        <begin position="271"/>
        <end position="323"/>
    </location>
</feature>
<protein>
    <submittedName>
        <fullName evidence="10">Arabinose 5-phosphate isomerase KdsD</fullName>
    </submittedName>
</protein>
<dbReference type="SUPFAM" id="SSF53697">
    <property type="entry name" value="SIS domain"/>
    <property type="match status" value="1"/>
</dbReference>
<feature type="binding site" evidence="5">
    <location>
        <position position="76"/>
    </location>
    <ligand>
        <name>Zn(2+)</name>
        <dbReference type="ChEBI" id="CHEBI:29105"/>
    </ligand>
</feature>
<dbReference type="Gene3D" id="3.10.580.10">
    <property type="entry name" value="CBS-domain"/>
    <property type="match status" value="1"/>
</dbReference>
<evidence type="ECO:0000256" key="4">
    <source>
        <dbReference type="PIRNR" id="PIRNR004692"/>
    </source>
</evidence>
<accession>A0A6C2UJG2</accession>
<dbReference type="GO" id="GO:0046872">
    <property type="term" value="F:metal ion binding"/>
    <property type="evidence" value="ECO:0007669"/>
    <property type="project" value="UniProtKB-KW"/>
</dbReference>
<dbReference type="GO" id="GO:0019146">
    <property type="term" value="F:arabinose-5-phosphate isomerase activity"/>
    <property type="evidence" value="ECO:0007669"/>
    <property type="project" value="UniProtKB-ARBA"/>
</dbReference>
<dbReference type="PROSITE" id="PS51464">
    <property type="entry name" value="SIS"/>
    <property type="match status" value="1"/>
</dbReference>
<dbReference type="Proteomes" id="UP000346198">
    <property type="component" value="Unassembled WGS sequence"/>
</dbReference>
<dbReference type="SMART" id="SM00116">
    <property type="entry name" value="CBS"/>
    <property type="match status" value="2"/>
</dbReference>
<evidence type="ECO:0000256" key="2">
    <source>
        <dbReference type="ARBA" id="ARBA00022737"/>
    </source>
</evidence>
<dbReference type="FunFam" id="3.40.50.10490:FF:000011">
    <property type="entry name" value="Arabinose 5-phosphate isomerase"/>
    <property type="match status" value="1"/>
</dbReference>
<dbReference type="CDD" id="cd05014">
    <property type="entry name" value="SIS_Kpsf"/>
    <property type="match status" value="1"/>
</dbReference>
<dbReference type="RefSeq" id="WP_222846268.1">
    <property type="nucleotide sequence ID" value="NZ_CAAHFH010000001.1"/>
</dbReference>
<feature type="site" description="Catalytically relevant" evidence="6">
    <location>
        <position position="53"/>
    </location>
</feature>
<dbReference type="PANTHER" id="PTHR42745:SF1">
    <property type="entry name" value="ARABINOSE 5-PHOSPHATE ISOMERASE KDSD"/>
    <property type="match status" value="1"/>
</dbReference>
<dbReference type="PANTHER" id="PTHR42745">
    <property type="match status" value="1"/>
</dbReference>
<evidence type="ECO:0000313" key="11">
    <source>
        <dbReference type="Proteomes" id="UP000346198"/>
    </source>
</evidence>
<evidence type="ECO:0000259" key="9">
    <source>
        <dbReference type="PROSITE" id="PS51464"/>
    </source>
</evidence>
<dbReference type="PROSITE" id="PS51371">
    <property type="entry name" value="CBS"/>
    <property type="match status" value="2"/>
</dbReference>
<dbReference type="GO" id="GO:0097367">
    <property type="term" value="F:carbohydrate derivative binding"/>
    <property type="evidence" value="ECO:0007669"/>
    <property type="project" value="InterPro"/>
</dbReference>
<dbReference type="InterPro" id="IPR000644">
    <property type="entry name" value="CBS_dom"/>
</dbReference>
<dbReference type="InterPro" id="IPR046348">
    <property type="entry name" value="SIS_dom_sf"/>
</dbReference>
<dbReference type="Pfam" id="PF00571">
    <property type="entry name" value="CBS"/>
    <property type="match status" value="2"/>
</dbReference>
<dbReference type="Pfam" id="PF01380">
    <property type="entry name" value="SIS"/>
    <property type="match status" value="1"/>
</dbReference>
<keyword evidence="2" id="KW-0677">Repeat</keyword>
<dbReference type="EMBL" id="CAAHFH010000001">
    <property type="protein sequence ID" value="VGO20238.1"/>
    <property type="molecule type" value="Genomic_DNA"/>
</dbReference>
<feature type="site" description="Catalytically relevant" evidence="6">
    <location>
        <position position="187"/>
    </location>
</feature>